<gene>
    <name evidence="3" type="ORF">SAMN02787113_01350</name>
</gene>
<protein>
    <submittedName>
        <fullName evidence="3">Putative membrane protein</fullName>
    </submittedName>
</protein>
<dbReference type="InterPro" id="IPR005182">
    <property type="entry name" value="YdbS-like_PH"/>
</dbReference>
<dbReference type="PANTHER" id="PTHR34473:SF2">
    <property type="entry name" value="UPF0699 TRANSMEMBRANE PROTEIN YDBT"/>
    <property type="match status" value="1"/>
</dbReference>
<keyword evidence="1" id="KW-0472">Membrane</keyword>
<dbReference type="PANTHER" id="PTHR34473">
    <property type="entry name" value="UPF0699 TRANSMEMBRANE PROTEIN YDBS"/>
    <property type="match status" value="1"/>
</dbReference>
<feature type="domain" description="YdbS-like PH" evidence="2">
    <location>
        <begin position="412"/>
        <end position="490"/>
    </location>
</feature>
<feature type="domain" description="YdbS-like PH" evidence="2">
    <location>
        <begin position="74"/>
        <end position="151"/>
    </location>
</feature>
<keyword evidence="1" id="KW-0812">Transmembrane</keyword>
<evidence type="ECO:0000256" key="1">
    <source>
        <dbReference type="SAM" id="Phobius"/>
    </source>
</evidence>
<dbReference type="EMBL" id="FOEL01000004">
    <property type="protein sequence ID" value="SEQ26620.1"/>
    <property type="molecule type" value="Genomic_DNA"/>
</dbReference>
<organism evidence="3 4">
    <name type="scientific">Lysinibacillus fusiformis</name>
    <dbReference type="NCBI Taxonomy" id="28031"/>
    <lineage>
        <taxon>Bacteria</taxon>
        <taxon>Bacillati</taxon>
        <taxon>Bacillota</taxon>
        <taxon>Bacilli</taxon>
        <taxon>Bacillales</taxon>
        <taxon>Bacillaceae</taxon>
        <taxon>Lysinibacillus</taxon>
    </lineage>
</organism>
<feature type="transmembrane region" description="Helical" evidence="1">
    <location>
        <begin position="237"/>
        <end position="265"/>
    </location>
</feature>
<feature type="transmembrane region" description="Helical" evidence="1">
    <location>
        <begin position="53"/>
        <end position="72"/>
    </location>
</feature>
<dbReference type="Proteomes" id="UP000199410">
    <property type="component" value="Unassembled WGS sequence"/>
</dbReference>
<feature type="transmembrane region" description="Helical" evidence="1">
    <location>
        <begin position="193"/>
        <end position="217"/>
    </location>
</feature>
<feature type="domain" description="YdbS-like PH" evidence="2">
    <location>
        <begin position="264"/>
        <end position="335"/>
    </location>
</feature>
<name>A0A1H9ELL9_9BACI</name>
<dbReference type="AlphaFoldDB" id="A0A1H9ELL9"/>
<proteinExistence type="predicted"/>
<dbReference type="PIRSF" id="PIRSF026631">
    <property type="entry name" value="UCP026631"/>
    <property type="match status" value="1"/>
</dbReference>
<feature type="transmembrane region" description="Helical" evidence="1">
    <location>
        <begin position="369"/>
        <end position="389"/>
    </location>
</feature>
<dbReference type="Pfam" id="PF03703">
    <property type="entry name" value="bPH_2"/>
    <property type="match status" value="3"/>
</dbReference>
<sequence length="493" mass="55653">MMSKEINRLHPISAVITSVKALKSMILPIAIIIITNGFNFSLNFRSDHFFDTILLFGVWGIAALLALIGGIIKWRTFVYWYEDGELRIKYGLFVKKKRYIPFERIQSLNYNEGIFHRIFGLVKVQVETAGSKGGKPEVELTAIRKEAADVIELEMRRAKNEGVNQQYAEQTEVADDSISISAPTIYHMSMRDLLVLATTSGGIGVVLSGLAAIASQFSDIIPYETVFHELADFVKVGAFLIAISVMLILIVAWVVSVLITLINYYEYTVRIEEDKLIITKGLLEKKRITLPLNRIQAIRIVENPLRQLTGFATVVVESAGGNGEEGKDKKITLFPLIKKQDCMQTLEGLFPDMNWNPSFTRSPKKARPFFYRIDFIWLVPIIGACSYFFYPYGLLSLLLIPLTILLGVWQHKTAGYQIDGKQLALQYRVFSRITLIVEKKRIQSMGSTQSYFQKRKNVMSIKATVMSGASGTTGSVSSLEQRDAETILSWYEH</sequence>
<evidence type="ECO:0000259" key="2">
    <source>
        <dbReference type="Pfam" id="PF03703"/>
    </source>
</evidence>
<reference evidence="3 4" key="1">
    <citation type="submission" date="2016-10" db="EMBL/GenBank/DDBJ databases">
        <authorList>
            <person name="Varghese N."/>
            <person name="Submissions S."/>
        </authorList>
    </citation>
    <scope>NUCLEOTIDE SEQUENCE [LARGE SCALE GENOMIC DNA]</scope>
    <source>
        <strain evidence="3 4">TC-13</strain>
    </source>
</reference>
<keyword evidence="1" id="KW-1133">Transmembrane helix</keyword>
<comment type="caution">
    <text evidence="3">The sequence shown here is derived from an EMBL/GenBank/DDBJ whole genome shotgun (WGS) entry which is preliminary data.</text>
</comment>
<accession>A0A1H9ELL9</accession>
<evidence type="ECO:0000313" key="4">
    <source>
        <dbReference type="Proteomes" id="UP000199410"/>
    </source>
</evidence>
<dbReference type="InterPro" id="IPR014529">
    <property type="entry name" value="UCP026631"/>
</dbReference>
<evidence type="ECO:0000313" key="3">
    <source>
        <dbReference type="EMBL" id="SEQ26620.1"/>
    </source>
</evidence>
<feature type="transmembrane region" description="Helical" evidence="1">
    <location>
        <begin position="21"/>
        <end position="41"/>
    </location>
</feature>